<dbReference type="EMBL" id="BART01032209">
    <property type="protein sequence ID" value="GAH08495.1"/>
    <property type="molecule type" value="Genomic_DNA"/>
</dbReference>
<dbReference type="AlphaFoldDB" id="X1DJR2"/>
<accession>X1DJR2</accession>
<comment type="caution">
    <text evidence="1">The sequence shown here is derived from an EMBL/GenBank/DDBJ whole genome shotgun (WGS) entry which is preliminary data.</text>
</comment>
<organism evidence="1">
    <name type="scientific">marine sediment metagenome</name>
    <dbReference type="NCBI Taxonomy" id="412755"/>
    <lineage>
        <taxon>unclassified sequences</taxon>
        <taxon>metagenomes</taxon>
        <taxon>ecological metagenomes</taxon>
    </lineage>
</organism>
<sequence length="41" mass="4517">MREGTVVSNQMGPYLYLLRGRANLRIAGLGAVTDPNELLTR</sequence>
<reference evidence="1" key="1">
    <citation type="journal article" date="2014" name="Front. Microbiol.">
        <title>High frequency of phylogenetically diverse reductive dehalogenase-homologous genes in deep subseafloor sedimentary metagenomes.</title>
        <authorList>
            <person name="Kawai M."/>
            <person name="Futagami T."/>
            <person name="Toyoda A."/>
            <person name="Takaki Y."/>
            <person name="Nishi S."/>
            <person name="Hori S."/>
            <person name="Arai W."/>
            <person name="Tsubouchi T."/>
            <person name="Morono Y."/>
            <person name="Uchiyama I."/>
            <person name="Ito T."/>
            <person name="Fujiyama A."/>
            <person name="Inagaki F."/>
            <person name="Takami H."/>
        </authorList>
    </citation>
    <scope>NUCLEOTIDE SEQUENCE</scope>
    <source>
        <strain evidence="1">Expedition CK06-06</strain>
    </source>
</reference>
<feature type="non-terminal residue" evidence="1">
    <location>
        <position position="41"/>
    </location>
</feature>
<proteinExistence type="predicted"/>
<gene>
    <name evidence="1" type="ORF">S01H4_55735</name>
</gene>
<evidence type="ECO:0000313" key="1">
    <source>
        <dbReference type="EMBL" id="GAH08495.1"/>
    </source>
</evidence>
<protein>
    <submittedName>
        <fullName evidence="1">Uncharacterized protein</fullName>
    </submittedName>
</protein>
<name>X1DJR2_9ZZZZ</name>